<dbReference type="RefSeq" id="XP_037154941.1">
    <property type="nucleotide sequence ID" value="XM_037300115.1"/>
</dbReference>
<comment type="caution">
    <text evidence="1">The sequence shown here is derived from an EMBL/GenBank/DDBJ whole genome shotgun (WGS) entry which is preliminary data.</text>
</comment>
<name>A0A8H6CMY1_9LECA</name>
<dbReference type="AlphaFoldDB" id="A0A8H6CMY1"/>
<dbReference type="EMBL" id="JACCJB010000006">
    <property type="protein sequence ID" value="KAF6226388.1"/>
    <property type="molecule type" value="Genomic_DNA"/>
</dbReference>
<keyword evidence="2" id="KW-1185">Reference proteome</keyword>
<evidence type="ECO:0000313" key="2">
    <source>
        <dbReference type="Proteomes" id="UP000593566"/>
    </source>
</evidence>
<dbReference type="GeneID" id="59337649"/>
<protein>
    <submittedName>
        <fullName evidence="1">Uncharacterized protein</fullName>
    </submittedName>
</protein>
<organism evidence="1 2">
    <name type="scientific">Letharia lupina</name>
    <dbReference type="NCBI Taxonomy" id="560253"/>
    <lineage>
        <taxon>Eukaryota</taxon>
        <taxon>Fungi</taxon>
        <taxon>Dikarya</taxon>
        <taxon>Ascomycota</taxon>
        <taxon>Pezizomycotina</taxon>
        <taxon>Lecanoromycetes</taxon>
        <taxon>OSLEUM clade</taxon>
        <taxon>Lecanoromycetidae</taxon>
        <taxon>Lecanorales</taxon>
        <taxon>Lecanorineae</taxon>
        <taxon>Parmeliaceae</taxon>
        <taxon>Letharia</taxon>
    </lineage>
</organism>
<reference evidence="1 2" key="1">
    <citation type="journal article" date="2020" name="Genomics">
        <title>Complete, high-quality genomes from long-read metagenomic sequencing of two wolf lichen thalli reveals enigmatic genome architecture.</title>
        <authorList>
            <person name="McKenzie S.K."/>
            <person name="Walston R.F."/>
            <person name="Allen J.L."/>
        </authorList>
    </citation>
    <scope>NUCLEOTIDE SEQUENCE [LARGE SCALE GENOMIC DNA]</scope>
    <source>
        <strain evidence="1">WasteWater1</strain>
    </source>
</reference>
<dbReference type="Proteomes" id="UP000593566">
    <property type="component" value="Unassembled WGS sequence"/>
</dbReference>
<sequence length="189" mass="21633">MEQWKPISTIRRHYLLVYKPSTRSCSGERANFRLSYSAMSWFEVFFTILPIDYIGFPFSIFSQLVHSLVTLHRLSTLNDPAWDKKGAQETADLLLILGQVINNMDQVATFPRLDNDGSTEGDIFSPTAKKFRSIRHDQEEKLGPDSYMVSTIPTLQDANEAPLPEGFPVGFPNNDWMMDFLLVPDYFSL</sequence>
<gene>
    <name evidence="1" type="ORF">HO133_009254</name>
</gene>
<evidence type="ECO:0000313" key="1">
    <source>
        <dbReference type="EMBL" id="KAF6226388.1"/>
    </source>
</evidence>
<proteinExistence type="predicted"/>
<accession>A0A8H6CMY1</accession>